<dbReference type="EMBL" id="VIEB01000062">
    <property type="protein sequence ID" value="TQE09021.1"/>
    <property type="molecule type" value="Genomic_DNA"/>
</dbReference>
<dbReference type="PANTHER" id="PTHR46213">
    <property type="entry name" value="TRANSCRIPTIONAL ACTIVATOR DEMETER"/>
    <property type="match status" value="1"/>
</dbReference>
<comment type="caution">
    <text evidence="1">The sequence shown here is derived from an EMBL/GenBank/DDBJ whole genome shotgun (WGS) entry which is preliminary data.</text>
</comment>
<dbReference type="InterPro" id="IPR044811">
    <property type="entry name" value="DME/ROS1"/>
</dbReference>
<organism evidence="1 2">
    <name type="scientific">Malus baccata</name>
    <name type="common">Siberian crab apple</name>
    <name type="synonym">Pyrus baccata</name>
    <dbReference type="NCBI Taxonomy" id="106549"/>
    <lineage>
        <taxon>Eukaryota</taxon>
        <taxon>Viridiplantae</taxon>
        <taxon>Streptophyta</taxon>
        <taxon>Embryophyta</taxon>
        <taxon>Tracheophyta</taxon>
        <taxon>Spermatophyta</taxon>
        <taxon>Magnoliopsida</taxon>
        <taxon>eudicotyledons</taxon>
        <taxon>Gunneridae</taxon>
        <taxon>Pentapetalae</taxon>
        <taxon>rosids</taxon>
        <taxon>fabids</taxon>
        <taxon>Rosales</taxon>
        <taxon>Rosaceae</taxon>
        <taxon>Amygdaloideae</taxon>
        <taxon>Maleae</taxon>
        <taxon>Malus</taxon>
    </lineage>
</organism>
<reference evidence="1 2" key="1">
    <citation type="journal article" date="2019" name="G3 (Bethesda)">
        <title>Sequencing of a Wild Apple (Malus baccata) Genome Unravels the Differences Between Cultivated and Wild Apple Species Regarding Disease Resistance and Cold Tolerance.</title>
        <authorList>
            <person name="Chen X."/>
        </authorList>
    </citation>
    <scope>NUCLEOTIDE SEQUENCE [LARGE SCALE GENOMIC DNA]</scope>
    <source>
        <strain evidence="2">cv. Shandingzi</strain>
        <tissue evidence="1">Leaves</tissue>
    </source>
</reference>
<name>A0A540NDB4_MALBA</name>
<keyword evidence="2" id="KW-1185">Reference proteome</keyword>
<dbReference type="GO" id="GO:0035514">
    <property type="term" value="F:DNA demethylase activity"/>
    <property type="evidence" value="ECO:0007669"/>
    <property type="project" value="InterPro"/>
</dbReference>
<sequence>MLPFSRLLNRTPEHILHRTCLANQPPTDGNGQRVNQFDRSQTCIDALVTDVGATLAKRKRTKRNPLSSSQRGLLIYKNKPYFATASGVPPQVPFEQLLSAITEHFKCLDINRENSSRFAYHGYNVNSSYKAQDQEHNALVLYRRDGTVVPFDVSFDPIKKRKARPKVDLDQETDRVWKLLLENINSEGINGTDEEKEKWWEQERKVFRGRADNFISRMHLVQRDRRFSLWKGSVVDSVVGFFPYSKCFRPPV</sequence>
<dbReference type="PANTHER" id="PTHR46213:SF13">
    <property type="entry name" value="DEMETER-LIKE PROTEIN 2-RELATED"/>
    <property type="match status" value="1"/>
</dbReference>
<dbReference type="GO" id="GO:0141166">
    <property type="term" value="P:chromosomal 5-methylcytosine DNA demethylation pathway"/>
    <property type="evidence" value="ECO:0007669"/>
    <property type="project" value="InterPro"/>
</dbReference>
<dbReference type="AlphaFoldDB" id="A0A540NDB4"/>
<protein>
    <submittedName>
        <fullName evidence="1">Uncharacterized protein</fullName>
    </submittedName>
</protein>
<proteinExistence type="predicted"/>
<dbReference type="STRING" id="106549.A0A540NDB4"/>
<evidence type="ECO:0000313" key="1">
    <source>
        <dbReference type="EMBL" id="TQE09021.1"/>
    </source>
</evidence>
<evidence type="ECO:0000313" key="2">
    <source>
        <dbReference type="Proteomes" id="UP000315295"/>
    </source>
</evidence>
<dbReference type="GO" id="GO:0019104">
    <property type="term" value="F:DNA N-glycosylase activity"/>
    <property type="evidence" value="ECO:0007669"/>
    <property type="project" value="InterPro"/>
</dbReference>
<gene>
    <name evidence="1" type="ORF">C1H46_005404</name>
</gene>
<accession>A0A540NDB4</accession>
<dbReference type="Proteomes" id="UP000315295">
    <property type="component" value="Unassembled WGS sequence"/>
</dbReference>